<evidence type="ECO:0000313" key="1">
    <source>
        <dbReference type="EMBL" id="AKS47427.1"/>
    </source>
</evidence>
<dbReference type="KEGG" id="otm:OSB_29040"/>
<dbReference type="STRING" id="1458307.OSB_29040"/>
<accession>A0A0K0Y983</accession>
<keyword evidence="2" id="KW-1185">Reference proteome</keyword>
<proteinExistence type="predicted"/>
<gene>
    <name evidence="1" type="ORF">OSB_29040</name>
</gene>
<evidence type="ECO:0000313" key="2">
    <source>
        <dbReference type="Proteomes" id="UP000067444"/>
    </source>
</evidence>
<protein>
    <submittedName>
        <fullName evidence="1">Uncharacterized protein</fullName>
    </submittedName>
</protein>
<name>A0A0K0Y983_9RHOB</name>
<dbReference type="EMBL" id="CP012160">
    <property type="protein sequence ID" value="AKS47427.1"/>
    <property type="molecule type" value="Genomic_DNA"/>
</dbReference>
<dbReference type="OrthoDB" id="7875742at2"/>
<dbReference type="RefSeq" id="WP_049835626.1">
    <property type="nucleotide sequence ID" value="NZ_CP012160.1"/>
</dbReference>
<dbReference type="PATRIC" id="fig|1458307.3.peg.2937"/>
<dbReference type="AlphaFoldDB" id="A0A0K0Y983"/>
<sequence>MNNTVGENEIGCVRVFHFDPPSDDGPIFQFQSAIGVTGLNAEDVQHVVLADLGDMPLRSFLSVAYEIDAAALDKVTELDGLTGHVFIVRSSAFLDRPVTLKTDSAARLVATLWEPSKVGGFAPPIKTESAEGILTPPTKKKPSDAAMSGRIATIALLVMGLLVWVMIKVGG</sequence>
<dbReference type="Proteomes" id="UP000067444">
    <property type="component" value="Chromosome"/>
</dbReference>
<reference evidence="1 2" key="1">
    <citation type="journal article" date="2015" name="Genome Announc.">
        <title>Closed Genome Sequence of Octadecabacter temperatus SB1, the First Mesophilic Species of the Genus Octadecabacter.</title>
        <authorList>
            <person name="Voget S."/>
            <person name="Billerbeck S."/>
            <person name="Simon M."/>
            <person name="Daniel R."/>
        </authorList>
    </citation>
    <scope>NUCLEOTIDE SEQUENCE [LARGE SCALE GENOMIC DNA]</scope>
    <source>
        <strain evidence="1 2">SB1</strain>
    </source>
</reference>
<organism evidence="1 2">
    <name type="scientific">Octadecabacter temperatus</name>
    <dbReference type="NCBI Taxonomy" id="1458307"/>
    <lineage>
        <taxon>Bacteria</taxon>
        <taxon>Pseudomonadati</taxon>
        <taxon>Pseudomonadota</taxon>
        <taxon>Alphaproteobacteria</taxon>
        <taxon>Rhodobacterales</taxon>
        <taxon>Roseobacteraceae</taxon>
        <taxon>Octadecabacter</taxon>
    </lineage>
</organism>